<dbReference type="SUPFAM" id="SSF57667">
    <property type="entry name" value="beta-beta-alpha zinc fingers"/>
    <property type="match status" value="1"/>
</dbReference>
<accession>A0A9R0JFB3</accession>
<feature type="region of interest" description="Disordered" evidence="2">
    <location>
        <begin position="155"/>
        <end position="176"/>
    </location>
</feature>
<dbReference type="PROSITE" id="PS50157">
    <property type="entry name" value="ZINC_FINGER_C2H2_2"/>
    <property type="match status" value="1"/>
</dbReference>
<dbReference type="GeneID" id="110804209"/>
<organism evidence="4 5">
    <name type="scientific">Spinacia oleracea</name>
    <name type="common">Spinach</name>
    <dbReference type="NCBI Taxonomy" id="3562"/>
    <lineage>
        <taxon>Eukaryota</taxon>
        <taxon>Viridiplantae</taxon>
        <taxon>Streptophyta</taxon>
        <taxon>Embryophyta</taxon>
        <taxon>Tracheophyta</taxon>
        <taxon>Spermatophyta</taxon>
        <taxon>Magnoliopsida</taxon>
        <taxon>eudicotyledons</taxon>
        <taxon>Gunneridae</taxon>
        <taxon>Pentapetalae</taxon>
        <taxon>Caryophyllales</taxon>
        <taxon>Chenopodiaceae</taxon>
        <taxon>Chenopodioideae</taxon>
        <taxon>Anserineae</taxon>
        <taxon>Spinacia</taxon>
    </lineage>
</organism>
<dbReference type="Proteomes" id="UP000813463">
    <property type="component" value="Chromosome 3"/>
</dbReference>
<dbReference type="RefSeq" id="XP_021865460.1">
    <property type="nucleotide sequence ID" value="XM_022009768.2"/>
</dbReference>
<gene>
    <name evidence="5" type="primary">LOC110804209</name>
</gene>
<dbReference type="PANTHER" id="PTHR47593:SF8">
    <property type="entry name" value="OS12G0581900 PROTEIN"/>
    <property type="match status" value="1"/>
</dbReference>
<keyword evidence="1" id="KW-0863">Zinc-finger</keyword>
<keyword evidence="4" id="KW-1185">Reference proteome</keyword>
<dbReference type="InterPro" id="IPR036236">
    <property type="entry name" value="Znf_C2H2_sf"/>
</dbReference>
<proteinExistence type="predicted"/>
<evidence type="ECO:0000259" key="3">
    <source>
        <dbReference type="PROSITE" id="PS50157"/>
    </source>
</evidence>
<dbReference type="GO" id="GO:0008270">
    <property type="term" value="F:zinc ion binding"/>
    <property type="evidence" value="ECO:0007669"/>
    <property type="project" value="UniProtKB-KW"/>
</dbReference>
<dbReference type="PANTHER" id="PTHR47593">
    <property type="entry name" value="ZINC FINGER PROTEIN 4-LIKE"/>
    <property type="match status" value="1"/>
</dbReference>
<reference evidence="5" key="2">
    <citation type="submission" date="2025-08" db="UniProtKB">
        <authorList>
            <consortium name="RefSeq"/>
        </authorList>
    </citation>
    <scope>IDENTIFICATION</scope>
    <source>
        <tissue evidence="5">Leaf</tissue>
    </source>
</reference>
<reference evidence="4" key="1">
    <citation type="journal article" date="2021" name="Nat. Commun.">
        <title>Genomic analyses provide insights into spinach domestication and the genetic basis of agronomic traits.</title>
        <authorList>
            <person name="Cai X."/>
            <person name="Sun X."/>
            <person name="Xu C."/>
            <person name="Sun H."/>
            <person name="Wang X."/>
            <person name="Ge C."/>
            <person name="Zhang Z."/>
            <person name="Wang Q."/>
            <person name="Fei Z."/>
            <person name="Jiao C."/>
            <person name="Wang Q."/>
        </authorList>
    </citation>
    <scope>NUCLEOTIDE SEQUENCE [LARGE SCALE GENOMIC DNA]</scope>
    <source>
        <strain evidence="4">cv. Varoflay</strain>
    </source>
</reference>
<dbReference type="OrthoDB" id="9442240at2759"/>
<feature type="domain" description="C2H2-type" evidence="3">
    <location>
        <begin position="24"/>
        <end position="51"/>
    </location>
</feature>
<dbReference type="KEGG" id="soe:110804209"/>
<dbReference type="AlphaFoldDB" id="A0A9R0JFB3"/>
<name>A0A9R0JFB3_SPIOL</name>
<feature type="compositionally biased region" description="Basic and acidic residues" evidence="2">
    <location>
        <begin position="157"/>
        <end position="166"/>
    </location>
</feature>
<evidence type="ECO:0000313" key="5">
    <source>
        <dbReference type="RefSeq" id="XP_021865460.1"/>
    </source>
</evidence>
<dbReference type="InterPro" id="IPR013087">
    <property type="entry name" value="Znf_C2H2_type"/>
</dbReference>
<sequence>MGGSKDNDNNSSSPRPKRHLFKICYCKYCGRRFLNWQALGGHQNAHKKERQEAKNHKQEMSSMMMIGSFGLPLTAACSFAQPHGVAHHQIIAGQPIFSGSLIISSSSSSTHPVINYWPGSYRLDEGSVYPYAAAARITNQVQGDINYGAVQQLEKGSSPKELRPLRVPDLNLDPPL</sequence>
<evidence type="ECO:0000256" key="2">
    <source>
        <dbReference type="SAM" id="MobiDB-lite"/>
    </source>
</evidence>
<dbReference type="Gene3D" id="3.30.160.60">
    <property type="entry name" value="Classic Zinc Finger"/>
    <property type="match status" value="1"/>
</dbReference>
<evidence type="ECO:0000256" key="1">
    <source>
        <dbReference type="PROSITE-ProRule" id="PRU00042"/>
    </source>
</evidence>
<dbReference type="InterPro" id="IPR053266">
    <property type="entry name" value="Zinc_finger_protein_7"/>
</dbReference>
<protein>
    <submittedName>
        <fullName evidence="5">Zinc finger protein 7-like</fullName>
    </submittedName>
</protein>
<keyword evidence="1" id="KW-0479">Metal-binding</keyword>
<keyword evidence="1" id="KW-0862">Zinc</keyword>
<dbReference type="PROSITE" id="PS00028">
    <property type="entry name" value="ZINC_FINGER_C2H2_1"/>
    <property type="match status" value="1"/>
</dbReference>
<evidence type="ECO:0000313" key="4">
    <source>
        <dbReference type="Proteomes" id="UP000813463"/>
    </source>
</evidence>